<dbReference type="EMBL" id="KE747829">
    <property type="protein sequence ID" value="RMZ72123.1"/>
    <property type="molecule type" value="Genomic_DNA"/>
</dbReference>
<reference evidence="1 2" key="1">
    <citation type="journal article" date="2014" name="PLoS ONE">
        <title>De novo Genome Assembly of the Fungal Plant Pathogen Pyrenophora semeniperda.</title>
        <authorList>
            <person name="Soliai M.M."/>
            <person name="Meyer S.E."/>
            <person name="Udall J.A."/>
            <person name="Elzinga D.E."/>
            <person name="Hermansen R.A."/>
            <person name="Bodily P.M."/>
            <person name="Hart A.A."/>
            <person name="Coleman C.E."/>
        </authorList>
    </citation>
    <scope>NUCLEOTIDE SEQUENCE [LARGE SCALE GENOMIC DNA]</scope>
    <source>
        <strain evidence="1 2">CCB06</strain>
        <tissue evidence="1">Mycelium</tissue>
    </source>
</reference>
<organism evidence="1 2">
    <name type="scientific">Pyrenophora seminiperda CCB06</name>
    <dbReference type="NCBI Taxonomy" id="1302712"/>
    <lineage>
        <taxon>Eukaryota</taxon>
        <taxon>Fungi</taxon>
        <taxon>Dikarya</taxon>
        <taxon>Ascomycota</taxon>
        <taxon>Pezizomycotina</taxon>
        <taxon>Dothideomycetes</taxon>
        <taxon>Pleosporomycetidae</taxon>
        <taxon>Pleosporales</taxon>
        <taxon>Pleosporineae</taxon>
        <taxon>Pleosporaceae</taxon>
        <taxon>Pyrenophora</taxon>
    </lineage>
</organism>
<proteinExistence type="predicted"/>
<evidence type="ECO:0000313" key="1">
    <source>
        <dbReference type="EMBL" id="RMZ72123.1"/>
    </source>
</evidence>
<accession>A0A3M7MC68</accession>
<gene>
    <name evidence="1" type="ORF">GMOD_00007120</name>
</gene>
<name>A0A3M7MC68_9PLEO</name>
<protein>
    <submittedName>
        <fullName evidence="1">Uncharacterized protein</fullName>
    </submittedName>
</protein>
<dbReference type="OrthoDB" id="10559591at2759"/>
<evidence type="ECO:0000313" key="2">
    <source>
        <dbReference type="Proteomes" id="UP000265663"/>
    </source>
</evidence>
<keyword evidence="2" id="KW-1185">Reference proteome</keyword>
<dbReference type="Proteomes" id="UP000265663">
    <property type="component" value="Unassembled WGS sequence"/>
</dbReference>
<dbReference type="AlphaFoldDB" id="A0A3M7MC68"/>
<sequence>MSPVKSFTMMNLTSSAFVCHGRVRGKITTSFTPPSDFLARVVVSAFAQWPAPVARTIQSLVIEVCGETGRWIHIPVMGSMLAWKAITAGSFTQFGCVGVVGHLEVRVVAKYRLEAPYDQPDTMAIPVDITVHYTHEEMACIVDILKELEINHSMAVICFIFSGSTEVVDDYHYLNDGRKVENNIKATATRELDRESLVLHAKNIFWSRTCIPSVVEAEAAVRSCIHNMDNMNGIFPQFLTFIMGYTDDERMFEYVAQHATLICQILREGSAYNYSEGEDIVPAPKAVAANIRSLTRLPPPDLSSPDRSTNDYFLVWAHSSDGEEEVKQWCAFHESVYTNVEAPPLLQALLTRGAPLRHEWAVNKGRNLDLHQSIVLAYIRRTDEDIDTTVLQARLVRRMYQDCRLSGTALGDLRSVLRHGVTMKALVEQLVAEMSDPWVAWW</sequence>